<sequence length="38" mass="4356">MGSRNLLKMYCSFSGNSGPIQLCKVFGLILFLYTYYRA</sequence>
<dbReference type="Proteomes" id="UP001164250">
    <property type="component" value="Chromosome 10"/>
</dbReference>
<proteinExistence type="predicted"/>
<organism evidence="1 2">
    <name type="scientific">Pistacia atlantica</name>
    <dbReference type="NCBI Taxonomy" id="434234"/>
    <lineage>
        <taxon>Eukaryota</taxon>
        <taxon>Viridiplantae</taxon>
        <taxon>Streptophyta</taxon>
        <taxon>Embryophyta</taxon>
        <taxon>Tracheophyta</taxon>
        <taxon>Spermatophyta</taxon>
        <taxon>Magnoliopsida</taxon>
        <taxon>eudicotyledons</taxon>
        <taxon>Gunneridae</taxon>
        <taxon>Pentapetalae</taxon>
        <taxon>rosids</taxon>
        <taxon>malvids</taxon>
        <taxon>Sapindales</taxon>
        <taxon>Anacardiaceae</taxon>
        <taxon>Pistacia</taxon>
    </lineage>
</organism>
<keyword evidence="2" id="KW-1185">Reference proteome</keyword>
<protein>
    <submittedName>
        <fullName evidence="1">Uncharacterized protein</fullName>
    </submittedName>
</protein>
<comment type="caution">
    <text evidence="1">The sequence shown here is derived from an EMBL/GenBank/DDBJ whole genome shotgun (WGS) entry which is preliminary data.</text>
</comment>
<accession>A0ACC1AH82</accession>
<evidence type="ECO:0000313" key="1">
    <source>
        <dbReference type="EMBL" id="KAJ0085216.1"/>
    </source>
</evidence>
<evidence type="ECO:0000313" key="2">
    <source>
        <dbReference type="Proteomes" id="UP001164250"/>
    </source>
</evidence>
<reference evidence="2" key="1">
    <citation type="journal article" date="2023" name="G3 (Bethesda)">
        <title>Genome assembly and association tests identify interacting loci associated with vigor, precocity, and sex in interspecific pistachio rootstocks.</title>
        <authorList>
            <person name="Palmer W."/>
            <person name="Jacygrad E."/>
            <person name="Sagayaradj S."/>
            <person name="Cavanaugh K."/>
            <person name="Han R."/>
            <person name="Bertier L."/>
            <person name="Beede B."/>
            <person name="Kafkas S."/>
            <person name="Golino D."/>
            <person name="Preece J."/>
            <person name="Michelmore R."/>
        </authorList>
    </citation>
    <scope>NUCLEOTIDE SEQUENCE [LARGE SCALE GENOMIC DNA]</scope>
</reference>
<gene>
    <name evidence="1" type="ORF">Patl1_07107</name>
</gene>
<name>A0ACC1AH82_9ROSI</name>
<dbReference type="EMBL" id="CM047906">
    <property type="protein sequence ID" value="KAJ0085216.1"/>
    <property type="molecule type" value="Genomic_DNA"/>
</dbReference>